<feature type="region of interest" description="Disordered" evidence="1">
    <location>
        <begin position="1"/>
        <end position="21"/>
    </location>
</feature>
<evidence type="ECO:0000313" key="2">
    <source>
        <dbReference type="EMBL" id="KTD77047.1"/>
    </source>
</evidence>
<proteinExistence type="predicted"/>
<dbReference type="Proteomes" id="UP000054662">
    <property type="component" value="Unassembled WGS sequence"/>
</dbReference>
<feature type="non-terminal residue" evidence="2">
    <location>
        <position position="1"/>
    </location>
</feature>
<dbReference type="AlphaFoldDB" id="A0A0W1A6N7"/>
<sequence>KTDAPNESPRQPPAMKKHSQIKHPVIRLRLLQATYGFVTHLGVACIRRSRNTGSPIPYLIKSQKKTDAPDESPRQPPAMKKHSQIKHPVIRLRLLQA</sequence>
<comment type="caution">
    <text evidence="2">The sequence shown here is derived from an EMBL/GenBank/DDBJ whole genome shotgun (WGS) entry which is preliminary data.</text>
</comment>
<dbReference type="RefSeq" id="WP_162262302.1">
    <property type="nucleotide sequence ID" value="NZ_LNZC01000026.1"/>
</dbReference>
<feature type="region of interest" description="Disordered" evidence="1">
    <location>
        <begin position="51"/>
        <end position="87"/>
    </location>
</feature>
<feature type="compositionally biased region" description="Basic and acidic residues" evidence="1">
    <location>
        <begin position="64"/>
        <end position="73"/>
    </location>
</feature>
<feature type="non-terminal residue" evidence="2">
    <location>
        <position position="97"/>
    </location>
</feature>
<keyword evidence="3" id="KW-1185">Reference proteome</keyword>
<dbReference type="EMBL" id="LNZC01000026">
    <property type="protein sequence ID" value="KTD77047.1"/>
    <property type="molecule type" value="Genomic_DNA"/>
</dbReference>
<name>A0A0W1A6N7_9GAMM</name>
<organism evidence="2 3">
    <name type="scientific">Legionella worsleiensis</name>
    <dbReference type="NCBI Taxonomy" id="45076"/>
    <lineage>
        <taxon>Bacteria</taxon>
        <taxon>Pseudomonadati</taxon>
        <taxon>Pseudomonadota</taxon>
        <taxon>Gammaproteobacteria</taxon>
        <taxon>Legionellales</taxon>
        <taxon>Legionellaceae</taxon>
        <taxon>Legionella</taxon>
    </lineage>
</organism>
<accession>A0A0W1A6N7</accession>
<gene>
    <name evidence="2" type="ORF">Lwor_1890</name>
</gene>
<protein>
    <submittedName>
        <fullName evidence="2">Uncharacterized protein</fullName>
    </submittedName>
</protein>
<reference evidence="2 3" key="1">
    <citation type="submission" date="2015-11" db="EMBL/GenBank/DDBJ databases">
        <title>Genomic analysis of 38 Legionella species identifies large and diverse effector repertoires.</title>
        <authorList>
            <person name="Burstein D."/>
            <person name="Amaro F."/>
            <person name="Zusman T."/>
            <person name="Lifshitz Z."/>
            <person name="Cohen O."/>
            <person name="Gilbert J.A."/>
            <person name="Pupko T."/>
            <person name="Shuman H.A."/>
            <person name="Segal G."/>
        </authorList>
    </citation>
    <scope>NUCLEOTIDE SEQUENCE [LARGE SCALE GENOMIC DNA]</scope>
    <source>
        <strain evidence="2 3">ATCC 49508</strain>
    </source>
</reference>
<evidence type="ECO:0000313" key="3">
    <source>
        <dbReference type="Proteomes" id="UP000054662"/>
    </source>
</evidence>
<evidence type="ECO:0000256" key="1">
    <source>
        <dbReference type="SAM" id="MobiDB-lite"/>
    </source>
</evidence>